<feature type="DNA-binding region" description="HMG box" evidence="3">
    <location>
        <begin position="34"/>
        <end position="99"/>
    </location>
</feature>
<accession>A0AAD4R4P5</accession>
<gene>
    <name evidence="7" type="ORF">DdX_04612</name>
</gene>
<keyword evidence="2 3" id="KW-0539">Nucleus</keyword>
<dbReference type="SUPFAM" id="SSF47095">
    <property type="entry name" value="HMG-box"/>
    <property type="match status" value="1"/>
</dbReference>
<proteinExistence type="predicted"/>
<dbReference type="PANTHER" id="PTHR46040:SF3">
    <property type="entry name" value="HIGH MOBILITY GROUP PROTEIN 2"/>
    <property type="match status" value="1"/>
</dbReference>
<feature type="compositionally biased region" description="Polar residues" evidence="5">
    <location>
        <begin position="11"/>
        <end position="21"/>
    </location>
</feature>
<comment type="caution">
    <text evidence="7">The sequence shown here is derived from an EMBL/GenBank/DDBJ whole genome shotgun (WGS) entry which is preliminary data.</text>
</comment>
<dbReference type="SMART" id="SM00398">
    <property type="entry name" value="HMG"/>
    <property type="match status" value="1"/>
</dbReference>
<evidence type="ECO:0000259" key="6">
    <source>
        <dbReference type="PROSITE" id="PS50118"/>
    </source>
</evidence>
<dbReference type="InterPro" id="IPR036910">
    <property type="entry name" value="HMG_box_dom_sf"/>
</dbReference>
<protein>
    <submittedName>
        <fullName evidence="7">HMG-box domain-containing protein</fullName>
    </submittedName>
</protein>
<dbReference type="Proteomes" id="UP001201812">
    <property type="component" value="Unassembled WGS sequence"/>
</dbReference>
<dbReference type="GO" id="GO:0005634">
    <property type="term" value="C:nucleus"/>
    <property type="evidence" value="ECO:0007669"/>
    <property type="project" value="UniProtKB-UniRule"/>
</dbReference>
<dbReference type="Pfam" id="PF09011">
    <property type="entry name" value="HMG_box_2"/>
    <property type="match status" value="1"/>
</dbReference>
<dbReference type="Gene3D" id="1.10.30.10">
    <property type="entry name" value="High mobility group box domain"/>
    <property type="match status" value="1"/>
</dbReference>
<reference evidence="7" key="1">
    <citation type="submission" date="2022-01" db="EMBL/GenBank/DDBJ databases">
        <title>Genome Sequence Resource for Two Populations of Ditylenchus destructor, the Migratory Endoparasitic Phytonematode.</title>
        <authorList>
            <person name="Zhang H."/>
            <person name="Lin R."/>
            <person name="Xie B."/>
        </authorList>
    </citation>
    <scope>NUCLEOTIDE SEQUENCE</scope>
    <source>
        <strain evidence="7">BazhouSP</strain>
    </source>
</reference>
<evidence type="ECO:0000256" key="3">
    <source>
        <dbReference type="PROSITE-ProRule" id="PRU00267"/>
    </source>
</evidence>
<dbReference type="GO" id="GO:0010468">
    <property type="term" value="P:regulation of gene expression"/>
    <property type="evidence" value="ECO:0007669"/>
    <property type="project" value="TreeGrafter"/>
</dbReference>
<evidence type="ECO:0000313" key="7">
    <source>
        <dbReference type="EMBL" id="KAI1722300.1"/>
    </source>
</evidence>
<dbReference type="GO" id="GO:0003677">
    <property type="term" value="F:DNA binding"/>
    <property type="evidence" value="ECO:0007669"/>
    <property type="project" value="UniProtKB-UniRule"/>
</dbReference>
<feature type="coiled-coil region" evidence="4">
    <location>
        <begin position="152"/>
        <end position="179"/>
    </location>
</feature>
<dbReference type="PROSITE" id="PS50118">
    <property type="entry name" value="HMG_BOX_2"/>
    <property type="match status" value="1"/>
</dbReference>
<dbReference type="InterPro" id="IPR009071">
    <property type="entry name" value="HMG_box_dom"/>
</dbReference>
<evidence type="ECO:0000313" key="8">
    <source>
        <dbReference type="Proteomes" id="UP001201812"/>
    </source>
</evidence>
<keyword evidence="4" id="KW-0175">Coiled coil</keyword>
<feature type="domain" description="HMG box" evidence="6">
    <location>
        <begin position="34"/>
        <end position="99"/>
    </location>
</feature>
<name>A0AAD4R4P5_9BILA</name>
<evidence type="ECO:0000256" key="5">
    <source>
        <dbReference type="SAM" id="MobiDB-lite"/>
    </source>
</evidence>
<dbReference type="PANTHER" id="PTHR46040">
    <property type="entry name" value="HIGH MOBILITY GROUP PROTEIN 2"/>
    <property type="match status" value="1"/>
</dbReference>
<keyword evidence="1 3" id="KW-0238">DNA-binding</keyword>
<feature type="region of interest" description="Disordered" evidence="5">
    <location>
        <begin position="1"/>
        <end position="41"/>
    </location>
</feature>
<organism evidence="7 8">
    <name type="scientific">Ditylenchus destructor</name>
    <dbReference type="NCBI Taxonomy" id="166010"/>
    <lineage>
        <taxon>Eukaryota</taxon>
        <taxon>Metazoa</taxon>
        <taxon>Ecdysozoa</taxon>
        <taxon>Nematoda</taxon>
        <taxon>Chromadorea</taxon>
        <taxon>Rhabditida</taxon>
        <taxon>Tylenchina</taxon>
        <taxon>Tylenchomorpha</taxon>
        <taxon>Sphaerularioidea</taxon>
        <taxon>Anguinidae</taxon>
        <taxon>Anguininae</taxon>
        <taxon>Ditylenchus</taxon>
    </lineage>
</organism>
<sequence>MKQKAKKSRQSGEFSDASESPKQQKKPLKDVNAPKPPMSAYNYYMNEHRDEFRNVPNYREAISRLAAQWRSMSENEKKVYVDQASGEMNQYKEDLKNYRNSDTYKKFLKEREKYRNEEVKAGPSEKKYLPQKNRSINVNGTPVFSEEFLAYNKTRESDMRKFQRQIAEIEDETELITKNITSLSGKLEVMQESIYNDEVDITHMDQTIEKWRKITLKAIEDAKLLGQLHLTTASSAKELVSKLEEASQKSDSITTMALRQSLSSVSYA</sequence>
<keyword evidence="8" id="KW-1185">Reference proteome</keyword>
<dbReference type="EMBL" id="JAKKPZ010000004">
    <property type="protein sequence ID" value="KAI1722300.1"/>
    <property type="molecule type" value="Genomic_DNA"/>
</dbReference>
<dbReference type="InterPro" id="IPR051965">
    <property type="entry name" value="ChromReg_NeuronalGeneExpr"/>
</dbReference>
<evidence type="ECO:0000256" key="1">
    <source>
        <dbReference type="ARBA" id="ARBA00023125"/>
    </source>
</evidence>
<dbReference type="AlphaFoldDB" id="A0AAD4R4P5"/>
<evidence type="ECO:0000256" key="2">
    <source>
        <dbReference type="ARBA" id="ARBA00023242"/>
    </source>
</evidence>
<evidence type="ECO:0000256" key="4">
    <source>
        <dbReference type="SAM" id="Coils"/>
    </source>
</evidence>